<keyword evidence="8" id="KW-1185">Reference proteome</keyword>
<keyword evidence="2 5" id="KW-0812">Transmembrane</keyword>
<organism evidence="7 8">
    <name type="scientific">Steinernema hermaphroditum</name>
    <dbReference type="NCBI Taxonomy" id="289476"/>
    <lineage>
        <taxon>Eukaryota</taxon>
        <taxon>Metazoa</taxon>
        <taxon>Ecdysozoa</taxon>
        <taxon>Nematoda</taxon>
        <taxon>Chromadorea</taxon>
        <taxon>Rhabditida</taxon>
        <taxon>Tylenchina</taxon>
        <taxon>Panagrolaimomorpha</taxon>
        <taxon>Strongyloidoidea</taxon>
        <taxon>Steinernematidae</taxon>
        <taxon>Steinernema</taxon>
    </lineage>
</organism>
<evidence type="ECO:0000313" key="7">
    <source>
        <dbReference type="EMBL" id="KAK0403377.1"/>
    </source>
</evidence>
<dbReference type="SUPFAM" id="SSF81321">
    <property type="entry name" value="Family A G protein-coupled receptor-like"/>
    <property type="match status" value="1"/>
</dbReference>
<dbReference type="PROSITE" id="PS50262">
    <property type="entry name" value="G_PROTEIN_RECEP_F1_2"/>
    <property type="match status" value="1"/>
</dbReference>
<name>A0AA39HF16_9BILA</name>
<comment type="subcellular location">
    <subcellularLocation>
        <location evidence="1">Membrane</location>
    </subcellularLocation>
</comment>
<feature type="transmembrane region" description="Helical" evidence="5">
    <location>
        <begin position="127"/>
        <end position="156"/>
    </location>
</feature>
<dbReference type="Pfam" id="PF10328">
    <property type="entry name" value="7TM_GPCR_Srx"/>
    <property type="match status" value="1"/>
</dbReference>
<sequence>MKGRGHTTHADVVAGVLLFSICLLAVLCGLVNLYLIRRMKVFHNAFGCLAASRTFGEMCCNLVHVLFTAPVTVIQPSLFSSTAGVTIFMVERFFGFSSCIVQLAISVNRFVAVCLPLRYKFIFTKQMVIFCIAISWIFAGALIVGYATIPCNLIAYNPQNYNYAPLFCPNPAEKPPFIFGMVSTRVCFGACLLTLILDVVTFFRILRLKNGAVDKDSGRNIRFFFQSFVQNLAMMAAMALVCFFQGDRIVNATVNSIVAFDVYYVAHICNALTLVVLTPEVRKKLSTWFSFKKTLTTKVVNVQSESRSDWNPSVSIRSLAKSAK</sequence>
<gene>
    <name evidence="7" type="ORF">QR680_016884</name>
</gene>
<keyword evidence="4 5" id="KW-0472">Membrane</keyword>
<feature type="transmembrane region" description="Helical" evidence="5">
    <location>
        <begin position="55"/>
        <end position="73"/>
    </location>
</feature>
<reference evidence="7" key="1">
    <citation type="submission" date="2023-06" db="EMBL/GenBank/DDBJ databases">
        <title>Genomic analysis of the entomopathogenic nematode Steinernema hermaphroditum.</title>
        <authorList>
            <person name="Schwarz E.M."/>
            <person name="Heppert J.K."/>
            <person name="Baniya A."/>
            <person name="Schwartz H.T."/>
            <person name="Tan C.-H."/>
            <person name="Antoshechkin I."/>
            <person name="Sternberg P.W."/>
            <person name="Goodrich-Blair H."/>
            <person name="Dillman A.R."/>
        </authorList>
    </citation>
    <scope>NUCLEOTIDE SEQUENCE</scope>
    <source>
        <strain evidence="7">PS9179</strain>
        <tissue evidence="7">Whole animal</tissue>
    </source>
</reference>
<dbReference type="EMBL" id="JAUCMV010000004">
    <property type="protein sequence ID" value="KAK0403377.1"/>
    <property type="molecule type" value="Genomic_DNA"/>
</dbReference>
<evidence type="ECO:0000313" key="8">
    <source>
        <dbReference type="Proteomes" id="UP001175271"/>
    </source>
</evidence>
<dbReference type="CDD" id="cd00637">
    <property type="entry name" value="7tm_classA_rhodopsin-like"/>
    <property type="match status" value="1"/>
</dbReference>
<protein>
    <recommendedName>
        <fullName evidence="6">G-protein coupled receptors family 1 profile domain-containing protein</fullName>
    </recommendedName>
</protein>
<evidence type="ECO:0000259" key="6">
    <source>
        <dbReference type="PROSITE" id="PS50262"/>
    </source>
</evidence>
<dbReference type="PANTHER" id="PTHR23017:SF3">
    <property type="entry name" value="G-PROTEIN COUPLED RECEPTORS FAMILY 1 PROFILE DOMAIN-CONTAINING PROTEIN"/>
    <property type="match status" value="1"/>
</dbReference>
<dbReference type="InterPro" id="IPR017452">
    <property type="entry name" value="GPCR_Rhodpsn_7TM"/>
</dbReference>
<comment type="caution">
    <text evidence="7">The sequence shown here is derived from an EMBL/GenBank/DDBJ whole genome shotgun (WGS) entry which is preliminary data.</text>
</comment>
<feature type="transmembrane region" description="Helical" evidence="5">
    <location>
        <begin position="176"/>
        <end position="203"/>
    </location>
</feature>
<feature type="transmembrane region" description="Helical" evidence="5">
    <location>
        <begin position="258"/>
        <end position="277"/>
    </location>
</feature>
<feature type="transmembrane region" description="Helical" evidence="5">
    <location>
        <begin position="12"/>
        <end position="35"/>
    </location>
</feature>
<dbReference type="GO" id="GO:0016020">
    <property type="term" value="C:membrane"/>
    <property type="evidence" value="ECO:0007669"/>
    <property type="project" value="UniProtKB-SubCell"/>
</dbReference>
<dbReference type="AlphaFoldDB" id="A0AA39HF16"/>
<evidence type="ECO:0000256" key="1">
    <source>
        <dbReference type="ARBA" id="ARBA00004370"/>
    </source>
</evidence>
<accession>A0AA39HF16</accession>
<evidence type="ECO:0000256" key="2">
    <source>
        <dbReference type="ARBA" id="ARBA00022692"/>
    </source>
</evidence>
<feature type="transmembrane region" description="Helical" evidence="5">
    <location>
        <begin position="223"/>
        <end position="246"/>
    </location>
</feature>
<dbReference type="PROSITE" id="PS00237">
    <property type="entry name" value="G_PROTEIN_RECEP_F1_1"/>
    <property type="match status" value="1"/>
</dbReference>
<keyword evidence="3 5" id="KW-1133">Transmembrane helix</keyword>
<dbReference type="GO" id="GO:0004930">
    <property type="term" value="F:G protein-coupled receptor activity"/>
    <property type="evidence" value="ECO:0007669"/>
    <property type="project" value="InterPro"/>
</dbReference>
<dbReference type="PANTHER" id="PTHR23017">
    <property type="entry name" value="SERPENTINE RECEPTOR, CLASS X"/>
    <property type="match status" value="1"/>
</dbReference>
<dbReference type="InterPro" id="IPR019430">
    <property type="entry name" value="7TM_GPCR_serpentine_rcpt_Srx"/>
</dbReference>
<proteinExistence type="predicted"/>
<feature type="domain" description="G-protein coupled receptors family 1 profile" evidence="6">
    <location>
        <begin position="28"/>
        <end position="207"/>
    </location>
</feature>
<feature type="transmembrane region" description="Helical" evidence="5">
    <location>
        <begin position="93"/>
        <end position="115"/>
    </location>
</feature>
<evidence type="ECO:0000256" key="3">
    <source>
        <dbReference type="ARBA" id="ARBA00022989"/>
    </source>
</evidence>
<dbReference type="InterPro" id="IPR000276">
    <property type="entry name" value="GPCR_Rhodpsn"/>
</dbReference>
<evidence type="ECO:0000256" key="4">
    <source>
        <dbReference type="ARBA" id="ARBA00023136"/>
    </source>
</evidence>
<evidence type="ECO:0000256" key="5">
    <source>
        <dbReference type="SAM" id="Phobius"/>
    </source>
</evidence>
<dbReference type="Gene3D" id="1.20.1070.10">
    <property type="entry name" value="Rhodopsin 7-helix transmembrane proteins"/>
    <property type="match status" value="1"/>
</dbReference>
<dbReference type="Proteomes" id="UP001175271">
    <property type="component" value="Unassembled WGS sequence"/>
</dbReference>